<dbReference type="Gene3D" id="1.10.10.10">
    <property type="entry name" value="Winged helix-like DNA-binding domain superfamily/Winged helix DNA-binding domain"/>
    <property type="match status" value="1"/>
</dbReference>
<dbReference type="Pfam" id="PF13545">
    <property type="entry name" value="HTH_Crp_2"/>
    <property type="match status" value="1"/>
</dbReference>
<gene>
    <name evidence="2" type="ORF">EQG49_06760</name>
</gene>
<dbReference type="AlphaFoldDB" id="A0A4P6YTZ4"/>
<evidence type="ECO:0000313" key="3">
    <source>
        <dbReference type="Proteomes" id="UP000292886"/>
    </source>
</evidence>
<dbReference type="InterPro" id="IPR012318">
    <property type="entry name" value="HTH_CRP"/>
</dbReference>
<dbReference type="RefSeq" id="WP_133363260.1">
    <property type="nucleotide sequence ID" value="NZ_CP037940.1"/>
</dbReference>
<dbReference type="KEGG" id="wei:EQG49_06760"/>
<dbReference type="InterPro" id="IPR036390">
    <property type="entry name" value="WH_DNA-bd_sf"/>
</dbReference>
<dbReference type="GO" id="GO:0006355">
    <property type="term" value="P:regulation of DNA-templated transcription"/>
    <property type="evidence" value="ECO:0007669"/>
    <property type="project" value="InterPro"/>
</dbReference>
<evidence type="ECO:0000313" key="2">
    <source>
        <dbReference type="EMBL" id="QBO36182.1"/>
    </source>
</evidence>
<dbReference type="OrthoDB" id="9798104at2"/>
<proteinExistence type="predicted"/>
<keyword evidence="3" id="KW-1185">Reference proteome</keyword>
<sequence>MDNIQQLLNQYGLILTNYELNSEMVALMPSALRDHITMANVTINNEELVLIDTDDDLNDDRFIQLIKLLKNVPMSILFITDHLSADTQLLLTQNKFGFISENGMYLPSLAKPKTVVPTMQLISLSKNQHIIIIALLYWKLLHDDTSNTFHIKVRQLAELLGITPMTISRTLTTFVDAGWLTTSGYTRNYSFAIPEGYDLNTWMQAILRLLPSPVQKTLYLPTEAINAVQNKRMAGVTALSKFTLVPSTKLVSWAMPNKAITTALTSVKVDQFMATLQPKKYVAVEAWKFDPQIFSQLLPANYQITVDPISLYLTLHNTNDRQVAEQLNNLLNQLVKAKQS</sequence>
<dbReference type="SUPFAM" id="SSF46785">
    <property type="entry name" value="Winged helix' DNA-binding domain"/>
    <property type="match status" value="1"/>
</dbReference>
<protein>
    <submittedName>
        <fullName evidence="2">Helix-turn-helix domain-containing protein</fullName>
    </submittedName>
</protein>
<organism evidence="2 3">
    <name type="scientific">Periweissella cryptocerci</name>
    <dbReference type="NCBI Taxonomy" id="2506420"/>
    <lineage>
        <taxon>Bacteria</taxon>
        <taxon>Bacillati</taxon>
        <taxon>Bacillota</taxon>
        <taxon>Bacilli</taxon>
        <taxon>Lactobacillales</taxon>
        <taxon>Lactobacillaceae</taxon>
        <taxon>Periweissella</taxon>
    </lineage>
</organism>
<accession>A0A4P6YTZ4</accession>
<reference evidence="3" key="1">
    <citation type="submission" date="2019-03" db="EMBL/GenBank/DDBJ databases">
        <title>Weissella sp. 26KH-42 Genome sequencing.</title>
        <authorList>
            <person name="Heo J."/>
            <person name="Kim S.-J."/>
            <person name="Kim J.-S."/>
            <person name="Hong S.-B."/>
            <person name="Kwon S.-W."/>
        </authorList>
    </citation>
    <scope>NUCLEOTIDE SEQUENCE [LARGE SCALE GENOMIC DNA]</scope>
    <source>
        <strain evidence="3">26KH-42</strain>
    </source>
</reference>
<dbReference type="GO" id="GO:0003677">
    <property type="term" value="F:DNA binding"/>
    <property type="evidence" value="ECO:0007669"/>
    <property type="project" value="InterPro"/>
</dbReference>
<evidence type="ECO:0000259" key="1">
    <source>
        <dbReference type="Pfam" id="PF13545"/>
    </source>
</evidence>
<dbReference type="InterPro" id="IPR036388">
    <property type="entry name" value="WH-like_DNA-bd_sf"/>
</dbReference>
<feature type="domain" description="HTH crp-type" evidence="1">
    <location>
        <begin position="143"/>
        <end position="184"/>
    </location>
</feature>
<name>A0A4P6YTZ4_9LACO</name>
<dbReference type="Proteomes" id="UP000292886">
    <property type="component" value="Chromosome"/>
</dbReference>
<dbReference type="EMBL" id="CP037940">
    <property type="protein sequence ID" value="QBO36182.1"/>
    <property type="molecule type" value="Genomic_DNA"/>
</dbReference>